<protein>
    <submittedName>
        <fullName evidence="1">Uncharacterized protein</fullName>
    </submittedName>
</protein>
<name>A0A239Z193_9FIRM</name>
<evidence type="ECO:0000313" key="1">
    <source>
        <dbReference type="EMBL" id="SNV64740.1"/>
    </source>
</evidence>
<dbReference type="Proteomes" id="UP000214973">
    <property type="component" value="Chromosome 1"/>
</dbReference>
<dbReference type="AlphaFoldDB" id="A0A239Z193"/>
<proteinExistence type="predicted"/>
<dbReference type="EMBL" id="LT906470">
    <property type="protein sequence ID" value="SNV64740.1"/>
    <property type="molecule type" value="Genomic_DNA"/>
</dbReference>
<gene>
    <name evidence="1" type="ORF">SAMEA44547418_00921</name>
</gene>
<accession>A0A239Z193</accession>
<reference evidence="1 2" key="1">
    <citation type="submission" date="2017-06" db="EMBL/GenBank/DDBJ databases">
        <authorList>
            <consortium name="Pathogen Informatics"/>
        </authorList>
    </citation>
    <scope>NUCLEOTIDE SEQUENCE [LARGE SCALE GENOMIC DNA]</scope>
    <source>
        <strain evidence="1 2">NCTC12018</strain>
    </source>
</reference>
<dbReference type="KEGG" id="vrm:44547418_00921"/>
<sequence>MEIMNMKLKMMATLWDNTYRVAIDDGQGKYIGTVRVVVNVPLPPEALPDNAPQVEPQLLVLVEDFDFGADKIISFEATLSDLLREKFRYEIPHIFFYYPSPQDVLNQTISQ</sequence>
<dbReference type="RefSeq" id="WP_095065895.1">
    <property type="nucleotide sequence ID" value="NZ_LT906470.1"/>
</dbReference>
<organism evidence="1 2">
    <name type="scientific">Veillonella rodentium</name>
    <dbReference type="NCBI Taxonomy" id="248315"/>
    <lineage>
        <taxon>Bacteria</taxon>
        <taxon>Bacillati</taxon>
        <taxon>Bacillota</taxon>
        <taxon>Negativicutes</taxon>
        <taxon>Veillonellales</taxon>
        <taxon>Veillonellaceae</taxon>
        <taxon>Veillonella</taxon>
    </lineage>
</organism>
<keyword evidence="2" id="KW-1185">Reference proteome</keyword>
<evidence type="ECO:0000313" key="2">
    <source>
        <dbReference type="Proteomes" id="UP000214973"/>
    </source>
</evidence>